<dbReference type="RefSeq" id="WP_196148915.1">
    <property type="nucleotide sequence ID" value="NZ_JADMLG010000003.1"/>
</dbReference>
<sequence>MSDAEVERFLSDQARGHRAADRHLFFDPATGRLIAAEHPGADAIIADQTAEDGYFTTPRPR</sequence>
<dbReference type="Proteomes" id="UP000655751">
    <property type="component" value="Unassembled WGS sequence"/>
</dbReference>
<proteinExistence type="predicted"/>
<accession>A0A931N254</accession>
<name>A0A931N254_9NOCA</name>
<keyword evidence="2" id="KW-1185">Reference proteome</keyword>
<evidence type="ECO:0000313" key="1">
    <source>
        <dbReference type="EMBL" id="MBH0776584.1"/>
    </source>
</evidence>
<protein>
    <submittedName>
        <fullName evidence="1">Uncharacterized protein</fullName>
    </submittedName>
</protein>
<gene>
    <name evidence="1" type="ORF">IT779_09840</name>
</gene>
<dbReference type="EMBL" id="JADMLG010000003">
    <property type="protein sequence ID" value="MBH0776584.1"/>
    <property type="molecule type" value="Genomic_DNA"/>
</dbReference>
<evidence type="ECO:0000313" key="2">
    <source>
        <dbReference type="Proteomes" id="UP000655751"/>
    </source>
</evidence>
<dbReference type="AlphaFoldDB" id="A0A931N254"/>
<reference evidence="1" key="1">
    <citation type="submission" date="2020-11" db="EMBL/GenBank/DDBJ databases">
        <title>Nocardia NEAU-351.nov., a novel actinomycete isolated from the cow dung.</title>
        <authorList>
            <person name="Zhang X."/>
        </authorList>
    </citation>
    <scope>NUCLEOTIDE SEQUENCE</scope>
    <source>
        <strain evidence="1">NEAU-351</strain>
    </source>
</reference>
<comment type="caution">
    <text evidence="1">The sequence shown here is derived from an EMBL/GenBank/DDBJ whole genome shotgun (WGS) entry which is preliminary data.</text>
</comment>
<organism evidence="1 2">
    <name type="scientific">Nocardia bovistercoris</name>
    <dbReference type="NCBI Taxonomy" id="2785916"/>
    <lineage>
        <taxon>Bacteria</taxon>
        <taxon>Bacillati</taxon>
        <taxon>Actinomycetota</taxon>
        <taxon>Actinomycetes</taxon>
        <taxon>Mycobacteriales</taxon>
        <taxon>Nocardiaceae</taxon>
        <taxon>Nocardia</taxon>
    </lineage>
</organism>